<dbReference type="EMBL" id="LC586269">
    <property type="protein sequence ID" value="BCL65597.1"/>
    <property type="molecule type" value="Genomic_DNA"/>
</dbReference>
<name>A0A7I8EBV2_PSEAI</name>
<evidence type="ECO:0000313" key="1">
    <source>
        <dbReference type="EMBL" id="BCL65597.1"/>
    </source>
</evidence>
<organism evidence="1">
    <name type="scientific">Pseudomonas aeruginosa</name>
    <dbReference type="NCBI Taxonomy" id="287"/>
    <lineage>
        <taxon>Bacteria</taxon>
        <taxon>Pseudomonadati</taxon>
        <taxon>Pseudomonadota</taxon>
        <taxon>Gammaproteobacteria</taxon>
        <taxon>Pseudomonadales</taxon>
        <taxon>Pseudomonadaceae</taxon>
        <taxon>Pseudomonas</taxon>
    </lineage>
</organism>
<dbReference type="AlphaFoldDB" id="A0A7I8EBV2"/>
<sequence>MLGAAGADGHPLGVIEGDVLHQLLAGQAGRIHGTRSSAPPAPMAIPWT</sequence>
<accession>A0A7I8EBV2</accession>
<dbReference type="RefSeq" id="WP_193826278.1">
    <property type="nucleotide sequence ID" value="NZ_LC586269.1"/>
</dbReference>
<keyword evidence="1" id="KW-0614">Plasmid</keyword>
<proteinExistence type="predicted"/>
<reference evidence="1" key="1">
    <citation type="submission" date="2020-10" db="EMBL/GenBank/DDBJ databases">
        <title>Complete plasmid sequence of Pseudomonas aeruginosa ST1816 harboring blaVIMs.</title>
        <authorList>
            <person name="Hishinuma T."/>
            <person name="Tada T."/>
            <person name="Kirikae T."/>
        </authorList>
    </citation>
    <scope>NUCLEOTIDE SEQUENCE</scope>
    <source>
        <strain evidence="1">JUPA4295</strain>
        <plasmid evidence="1">pJUPA4295</plasmid>
    </source>
</reference>
<protein>
    <submittedName>
        <fullName evidence="1">Uncharacterized protein</fullName>
    </submittedName>
</protein>
<geneLocation type="plasmid" evidence="1">
    <name>pJUPA4295</name>
</geneLocation>